<accession>A0A8S1J166</accession>
<dbReference type="NCBIfam" id="TIGR00225">
    <property type="entry name" value="prc"/>
    <property type="match status" value="1"/>
</dbReference>
<evidence type="ECO:0000259" key="5">
    <source>
        <dbReference type="PROSITE" id="PS50106"/>
    </source>
</evidence>
<dbReference type="CDD" id="cd06782">
    <property type="entry name" value="cpPDZ_CPP-like"/>
    <property type="match status" value="1"/>
</dbReference>
<dbReference type="SUPFAM" id="SSF52096">
    <property type="entry name" value="ClpP/crotonase"/>
    <property type="match status" value="1"/>
</dbReference>
<organism evidence="6 7">
    <name type="scientific">Ostreobium quekettii</name>
    <dbReference type="NCBI Taxonomy" id="121088"/>
    <lineage>
        <taxon>Eukaryota</taxon>
        <taxon>Viridiplantae</taxon>
        <taxon>Chlorophyta</taxon>
        <taxon>core chlorophytes</taxon>
        <taxon>Ulvophyceae</taxon>
        <taxon>TCBD clade</taxon>
        <taxon>Bryopsidales</taxon>
        <taxon>Ostreobineae</taxon>
        <taxon>Ostreobiaceae</taxon>
        <taxon>Ostreobium</taxon>
    </lineage>
</organism>
<dbReference type="Pfam" id="PF03572">
    <property type="entry name" value="Peptidase_S41"/>
    <property type="match status" value="1"/>
</dbReference>
<dbReference type="GO" id="GO:0008236">
    <property type="term" value="F:serine-type peptidase activity"/>
    <property type="evidence" value="ECO:0007669"/>
    <property type="project" value="UniProtKB-KW"/>
</dbReference>
<dbReference type="InterPro" id="IPR001478">
    <property type="entry name" value="PDZ"/>
</dbReference>
<dbReference type="SMART" id="SM00228">
    <property type="entry name" value="PDZ"/>
    <property type="match status" value="1"/>
</dbReference>
<dbReference type="InterPro" id="IPR029045">
    <property type="entry name" value="ClpP/crotonase-like_dom_sf"/>
</dbReference>
<dbReference type="SUPFAM" id="SSF50156">
    <property type="entry name" value="PDZ domain-like"/>
    <property type="match status" value="1"/>
</dbReference>
<dbReference type="Gene3D" id="3.30.750.44">
    <property type="match status" value="1"/>
</dbReference>
<dbReference type="Pfam" id="PF17820">
    <property type="entry name" value="PDZ_6"/>
    <property type="match status" value="1"/>
</dbReference>
<sequence length="501" mass="53132">MPWAPATQLGARGETLDARFCSRRSCDNSRLGEFLPWRTLRGSKGRLNGSILAAKQARDSEEPTAPRNQSCAAFRGGSSHQDYPFLHKIGIFGATAAATLCIAGAALPITNEQLLFIEAWRAVDRAYVDKTFNNQTWLKVREAALKNYPMATRQETYEAIRKILLSLGDPFTRFFEPAQYGIVTGSEKGAVTGVGIEVGYNMSTSGEPPPMVIISPVPDGPADRAGVSTGDLLVAIDGSPTVGLSLYEAGVRLQGEEGTKVVLTLKTSGGRTKEIAVVREKVLFNPVAIKICRSVSDKVGANGPVGYLSIARFSEQTPLDVKRALSELKAQGAQQLLIDIRNNGGGSFAAGVEVAKMLVDEGDIVLISDSDGVRDIYSVDGVALDSTTPMAILVNKGTASASEVFAGAVQDSHRGQIVGQRTFGKGLIQTLVPLSDGSGLAVTVAKYQTPSGRDINKIGIVPDVELPSSFMSVTKQDICKALQSNEAPSLYQPDGQPTGGT</sequence>
<dbReference type="EMBL" id="CAJHUC010001133">
    <property type="protein sequence ID" value="CAD7699904.1"/>
    <property type="molecule type" value="Genomic_DNA"/>
</dbReference>
<feature type="domain" description="PDZ" evidence="5">
    <location>
        <begin position="186"/>
        <end position="268"/>
    </location>
</feature>
<keyword evidence="3" id="KW-0378">Hydrolase</keyword>
<reference evidence="6" key="1">
    <citation type="submission" date="2020-12" db="EMBL/GenBank/DDBJ databases">
        <authorList>
            <person name="Iha C."/>
        </authorList>
    </citation>
    <scope>NUCLEOTIDE SEQUENCE</scope>
</reference>
<dbReference type="OrthoDB" id="43580at2759"/>
<dbReference type="PANTHER" id="PTHR32060">
    <property type="entry name" value="TAIL-SPECIFIC PROTEASE"/>
    <property type="match status" value="1"/>
</dbReference>
<keyword evidence="2" id="KW-0645">Protease</keyword>
<gene>
    <name evidence="6" type="ORF">OSTQU699_LOCUS5263</name>
</gene>
<dbReference type="PROSITE" id="PS50106">
    <property type="entry name" value="PDZ"/>
    <property type="match status" value="1"/>
</dbReference>
<evidence type="ECO:0000256" key="2">
    <source>
        <dbReference type="ARBA" id="ARBA00022670"/>
    </source>
</evidence>
<evidence type="ECO:0000313" key="7">
    <source>
        <dbReference type="Proteomes" id="UP000708148"/>
    </source>
</evidence>
<proteinExistence type="inferred from homology"/>
<keyword evidence="4" id="KW-0720">Serine protease</keyword>
<dbReference type="CDD" id="cd07560">
    <property type="entry name" value="Peptidase_S41_CPP"/>
    <property type="match status" value="1"/>
</dbReference>
<dbReference type="InterPro" id="IPR041489">
    <property type="entry name" value="PDZ_6"/>
</dbReference>
<dbReference type="SMART" id="SM00245">
    <property type="entry name" value="TSPc"/>
    <property type="match status" value="1"/>
</dbReference>
<dbReference type="InterPro" id="IPR004447">
    <property type="entry name" value="Peptidase_S41A"/>
</dbReference>
<comment type="similarity">
    <text evidence="1">Belongs to the peptidase S41A family.</text>
</comment>
<dbReference type="Gene3D" id="2.30.42.10">
    <property type="match status" value="1"/>
</dbReference>
<dbReference type="PANTHER" id="PTHR32060:SF7">
    <property type="entry name" value="CARBOXYL-TERMINAL-PROCESSING PEPTIDASE 2, CHLOROPLASTIC"/>
    <property type="match status" value="1"/>
</dbReference>
<protein>
    <recommendedName>
        <fullName evidence="5">PDZ domain-containing protein</fullName>
    </recommendedName>
</protein>
<dbReference type="AlphaFoldDB" id="A0A8S1J166"/>
<evidence type="ECO:0000256" key="1">
    <source>
        <dbReference type="ARBA" id="ARBA00009179"/>
    </source>
</evidence>
<dbReference type="InterPro" id="IPR036034">
    <property type="entry name" value="PDZ_sf"/>
</dbReference>
<comment type="caution">
    <text evidence="6">The sequence shown here is derived from an EMBL/GenBank/DDBJ whole genome shotgun (WGS) entry which is preliminary data.</text>
</comment>
<dbReference type="Gene3D" id="3.90.226.10">
    <property type="entry name" value="2-enoyl-CoA Hydratase, Chain A, domain 1"/>
    <property type="match status" value="1"/>
</dbReference>
<evidence type="ECO:0000256" key="4">
    <source>
        <dbReference type="ARBA" id="ARBA00022825"/>
    </source>
</evidence>
<dbReference type="Proteomes" id="UP000708148">
    <property type="component" value="Unassembled WGS sequence"/>
</dbReference>
<keyword evidence="7" id="KW-1185">Reference proteome</keyword>
<dbReference type="GO" id="GO:0006508">
    <property type="term" value="P:proteolysis"/>
    <property type="evidence" value="ECO:0007669"/>
    <property type="project" value="UniProtKB-KW"/>
</dbReference>
<dbReference type="InterPro" id="IPR005151">
    <property type="entry name" value="Tail-specific_protease"/>
</dbReference>
<evidence type="ECO:0000313" key="6">
    <source>
        <dbReference type="EMBL" id="CAD7699904.1"/>
    </source>
</evidence>
<evidence type="ECO:0000256" key="3">
    <source>
        <dbReference type="ARBA" id="ARBA00022801"/>
    </source>
</evidence>
<dbReference type="GO" id="GO:0004175">
    <property type="term" value="F:endopeptidase activity"/>
    <property type="evidence" value="ECO:0007669"/>
    <property type="project" value="TreeGrafter"/>
</dbReference>
<name>A0A8S1J166_9CHLO</name>